<dbReference type="InterPro" id="IPR013078">
    <property type="entry name" value="His_Pase_superF_clade-1"/>
</dbReference>
<dbReference type="Gene3D" id="3.40.50.1240">
    <property type="entry name" value="Phosphoglycerate mutase-like"/>
    <property type="match status" value="1"/>
</dbReference>
<evidence type="ECO:0000313" key="3">
    <source>
        <dbReference type="Proteomes" id="UP000462055"/>
    </source>
</evidence>
<feature type="region of interest" description="Disordered" evidence="1">
    <location>
        <begin position="1"/>
        <end position="23"/>
    </location>
</feature>
<dbReference type="InterPro" id="IPR050275">
    <property type="entry name" value="PGM_Phosphatase"/>
</dbReference>
<name>A0A6I4MBQ3_9ACTN</name>
<dbReference type="SMART" id="SM00855">
    <property type="entry name" value="PGAM"/>
    <property type="match status" value="1"/>
</dbReference>
<organism evidence="2 3">
    <name type="scientific">Actinomadura physcomitrii</name>
    <dbReference type="NCBI Taxonomy" id="2650748"/>
    <lineage>
        <taxon>Bacteria</taxon>
        <taxon>Bacillati</taxon>
        <taxon>Actinomycetota</taxon>
        <taxon>Actinomycetes</taxon>
        <taxon>Streptosporangiales</taxon>
        <taxon>Thermomonosporaceae</taxon>
        <taxon>Actinomadura</taxon>
    </lineage>
</organism>
<dbReference type="Pfam" id="PF00300">
    <property type="entry name" value="His_Phos_1"/>
    <property type="match status" value="1"/>
</dbReference>
<comment type="caution">
    <text evidence="2">The sequence shown here is derived from an EMBL/GenBank/DDBJ whole genome shotgun (WGS) entry which is preliminary data.</text>
</comment>
<dbReference type="SUPFAM" id="SSF53254">
    <property type="entry name" value="Phosphoglycerate mutase-like"/>
    <property type="match status" value="1"/>
</dbReference>
<reference evidence="2" key="1">
    <citation type="submission" date="2019-12" db="EMBL/GenBank/DDBJ databases">
        <title>Actinomadura physcomitrii sp. nov., a novel actinomycete isolated from moss [Physcomitrium sphaericum (Ludw) Fuernr].</title>
        <authorList>
            <person name="Zhuang X."/>
        </authorList>
    </citation>
    <scope>NUCLEOTIDE SEQUENCE [LARGE SCALE GENOMIC DNA]</scope>
    <source>
        <strain evidence="2">LD22</strain>
    </source>
</reference>
<evidence type="ECO:0000256" key="1">
    <source>
        <dbReference type="SAM" id="MobiDB-lite"/>
    </source>
</evidence>
<dbReference type="CDD" id="cd07067">
    <property type="entry name" value="HP_PGM_like"/>
    <property type="match status" value="1"/>
</dbReference>
<keyword evidence="3" id="KW-1185">Reference proteome</keyword>
<dbReference type="AlphaFoldDB" id="A0A6I4MBQ3"/>
<dbReference type="GO" id="GO:0016791">
    <property type="term" value="F:phosphatase activity"/>
    <property type="evidence" value="ECO:0007669"/>
    <property type="project" value="TreeGrafter"/>
</dbReference>
<sequence>MRHGEPLRPGTGADPRDPGLSPRGRAQAAAAAARAAAWTGADAVEVLYASPLSRARETAGVVADRLGMDVRIEEGLAEFDRGARYLHYEDGADIWKRYLAGDLTPWGTTLGEFRDRVVASADRFLEAHRGRHVLAVCHGGVINVFANHVLGITHRTQLFPPEYASTSRFRWEGERGWQVLNLNEKAVMATDQAAEPAGAQ</sequence>
<protein>
    <submittedName>
        <fullName evidence="2">Histidine phosphatase family protein</fullName>
    </submittedName>
</protein>
<dbReference type="Proteomes" id="UP000462055">
    <property type="component" value="Unassembled WGS sequence"/>
</dbReference>
<dbReference type="InterPro" id="IPR029033">
    <property type="entry name" value="His_PPase_superfam"/>
</dbReference>
<dbReference type="GO" id="GO:0005737">
    <property type="term" value="C:cytoplasm"/>
    <property type="evidence" value="ECO:0007669"/>
    <property type="project" value="TreeGrafter"/>
</dbReference>
<evidence type="ECO:0000313" key="2">
    <source>
        <dbReference type="EMBL" id="MWA03222.1"/>
    </source>
</evidence>
<dbReference type="RefSeq" id="WP_151595765.1">
    <property type="nucleotide sequence ID" value="NZ_WBMS02000018.1"/>
</dbReference>
<gene>
    <name evidence="2" type="ORF">F8568_023155</name>
</gene>
<accession>A0A6I4MBQ3</accession>
<dbReference type="EMBL" id="WBMS02000018">
    <property type="protein sequence ID" value="MWA03222.1"/>
    <property type="molecule type" value="Genomic_DNA"/>
</dbReference>
<dbReference type="PANTHER" id="PTHR48100">
    <property type="entry name" value="BROAD-SPECIFICITY PHOSPHATASE YOR283W-RELATED"/>
    <property type="match status" value="1"/>
</dbReference>
<dbReference type="PANTHER" id="PTHR48100:SF1">
    <property type="entry name" value="HISTIDINE PHOSPHATASE FAMILY PROTEIN-RELATED"/>
    <property type="match status" value="1"/>
</dbReference>
<proteinExistence type="predicted"/>